<protein>
    <submittedName>
        <fullName evidence="1">Uncharacterized protein</fullName>
    </submittedName>
</protein>
<evidence type="ECO:0000313" key="2">
    <source>
        <dbReference type="Proteomes" id="UP000736384"/>
    </source>
</evidence>
<dbReference type="InterPro" id="IPR008018">
    <property type="entry name" value="Phage_tail_attach_FII"/>
</dbReference>
<name>A0AA43Z6R4_9GAMM</name>
<dbReference type="Pfam" id="PF05354">
    <property type="entry name" value="Phage_attach"/>
    <property type="match status" value="1"/>
</dbReference>
<organism evidence="1 2">
    <name type="scientific">Azotobacter chroococcum</name>
    <dbReference type="NCBI Taxonomy" id="353"/>
    <lineage>
        <taxon>Bacteria</taxon>
        <taxon>Pseudomonadati</taxon>
        <taxon>Pseudomonadota</taxon>
        <taxon>Gammaproteobacteria</taxon>
        <taxon>Pseudomonadales</taxon>
        <taxon>Pseudomonadaceae</taxon>
        <taxon>Azotobacter</taxon>
    </lineage>
</organism>
<evidence type="ECO:0000313" key="1">
    <source>
        <dbReference type="EMBL" id="NHN77700.1"/>
    </source>
</evidence>
<sequence>MSFHDAVVKLDAAVFDTLADAATLDDQPVLGMFEQVVAHPKIGTLNTGLIEPRLVLRAADAQAAVRGSVVVVDLPAPDGGAYDVVDIEPDGGGLVALILRPQA</sequence>
<dbReference type="AlphaFoldDB" id="A0AA43Z6R4"/>
<dbReference type="InterPro" id="IPR053734">
    <property type="entry name" value="Phage_Head-Tail_Connect_sf"/>
</dbReference>
<gene>
    <name evidence="1" type="ORF">HA520_10455</name>
</gene>
<comment type="caution">
    <text evidence="1">The sequence shown here is derived from an EMBL/GenBank/DDBJ whole genome shotgun (WGS) entry which is preliminary data.</text>
</comment>
<dbReference type="RefSeq" id="WP_165892587.1">
    <property type="nucleotide sequence ID" value="NZ_JAAPAP010000006.1"/>
</dbReference>
<dbReference type="EMBL" id="JAAPAP010000006">
    <property type="protein sequence ID" value="NHN77700.1"/>
    <property type="molecule type" value="Genomic_DNA"/>
</dbReference>
<reference evidence="1" key="1">
    <citation type="submission" date="2020-03" db="EMBL/GenBank/DDBJ databases">
        <title>Genome assembly of Azotobacter chroococcum W5.</title>
        <authorList>
            <person name="Kannepalli A."/>
        </authorList>
    </citation>
    <scope>NUCLEOTIDE SEQUENCE</scope>
    <source>
        <strain evidence="1">W5</strain>
    </source>
</reference>
<accession>A0AA43Z6R4</accession>
<dbReference type="GO" id="GO:0019068">
    <property type="term" value="P:virion assembly"/>
    <property type="evidence" value="ECO:0007669"/>
    <property type="project" value="InterPro"/>
</dbReference>
<proteinExistence type="predicted"/>
<dbReference type="Proteomes" id="UP000736384">
    <property type="component" value="Unassembled WGS sequence"/>
</dbReference>
<dbReference type="Gene3D" id="2.40.10.180">
    <property type="entry name" value="Phage tail proteins"/>
    <property type="match status" value="1"/>
</dbReference>